<organism evidence="1 2">
    <name type="scientific">Trifolium subterraneum</name>
    <name type="common">Subterranean clover</name>
    <dbReference type="NCBI Taxonomy" id="3900"/>
    <lineage>
        <taxon>Eukaryota</taxon>
        <taxon>Viridiplantae</taxon>
        <taxon>Streptophyta</taxon>
        <taxon>Embryophyta</taxon>
        <taxon>Tracheophyta</taxon>
        <taxon>Spermatophyta</taxon>
        <taxon>Magnoliopsida</taxon>
        <taxon>eudicotyledons</taxon>
        <taxon>Gunneridae</taxon>
        <taxon>Pentapetalae</taxon>
        <taxon>rosids</taxon>
        <taxon>fabids</taxon>
        <taxon>Fabales</taxon>
        <taxon>Fabaceae</taxon>
        <taxon>Papilionoideae</taxon>
        <taxon>50 kb inversion clade</taxon>
        <taxon>NPAAA clade</taxon>
        <taxon>Hologalegina</taxon>
        <taxon>IRL clade</taxon>
        <taxon>Trifolieae</taxon>
        <taxon>Trifolium</taxon>
    </lineage>
</organism>
<dbReference type="Gene3D" id="3.40.50.1820">
    <property type="entry name" value="alpha/beta hydrolase"/>
    <property type="match status" value="1"/>
</dbReference>
<dbReference type="InterPro" id="IPR029058">
    <property type="entry name" value="AB_hydrolase_fold"/>
</dbReference>
<dbReference type="PANTHER" id="PTHR12265:SF11">
    <property type="entry name" value="ALPHA_BETA-HYDROLASES SUPERFAMILY PROTEIN"/>
    <property type="match status" value="1"/>
</dbReference>
<dbReference type="PANTHER" id="PTHR12265">
    <property type="entry name" value="TRANSMEMBRANE PROTEIN 53"/>
    <property type="match status" value="1"/>
</dbReference>
<evidence type="ECO:0000313" key="1">
    <source>
        <dbReference type="EMBL" id="GAU49223.1"/>
    </source>
</evidence>
<dbReference type="InterPro" id="IPR008547">
    <property type="entry name" value="DUF829_TMEM53"/>
</dbReference>
<name>A0A2Z6P3U7_TRISU</name>
<reference evidence="2" key="1">
    <citation type="journal article" date="2017" name="Front. Plant Sci.">
        <title>Climate Clever Clovers: New Paradigm to Reduce the Environmental Footprint of Ruminants by Breeding Low Methanogenic Forages Utilizing Haplotype Variation.</title>
        <authorList>
            <person name="Kaur P."/>
            <person name="Appels R."/>
            <person name="Bayer P.E."/>
            <person name="Keeble-Gagnere G."/>
            <person name="Wang J."/>
            <person name="Hirakawa H."/>
            <person name="Shirasawa K."/>
            <person name="Vercoe P."/>
            <person name="Stefanova K."/>
            <person name="Durmic Z."/>
            <person name="Nichols P."/>
            <person name="Revell C."/>
            <person name="Isobe S.N."/>
            <person name="Edwards D."/>
            <person name="Erskine W."/>
        </authorList>
    </citation>
    <scope>NUCLEOTIDE SEQUENCE [LARGE SCALE GENOMIC DNA]</scope>
    <source>
        <strain evidence="2">cv. Daliak</strain>
    </source>
</reference>
<evidence type="ECO:0000313" key="2">
    <source>
        <dbReference type="Proteomes" id="UP000242715"/>
    </source>
</evidence>
<sequence>MIVLQVWAAGFATAILEKCSSSAQALVDVGNKLKSETKIQQNEPSIIEIVVLSLLDKIFSFLLQLPESKQRLRKVFNPLLEHQPCPQLYLYSTADKVTPFQSIEAFIEEQRKLGKNVRSYNFGSSPHVDHYRNFPDIYLSQVAEFLNECFDTEKQTKHALVKFQS</sequence>
<dbReference type="EMBL" id="DF974532">
    <property type="protein sequence ID" value="GAU49223.1"/>
    <property type="molecule type" value="Genomic_DNA"/>
</dbReference>
<dbReference type="Proteomes" id="UP000242715">
    <property type="component" value="Unassembled WGS sequence"/>
</dbReference>
<dbReference type="AlphaFoldDB" id="A0A2Z6P3U7"/>
<dbReference type="OrthoDB" id="77878at2759"/>
<accession>A0A2Z6P3U7</accession>
<keyword evidence="2" id="KW-1185">Reference proteome</keyword>
<proteinExistence type="predicted"/>
<gene>
    <name evidence="1" type="ORF">TSUD_237360</name>
</gene>
<protein>
    <submittedName>
        <fullName evidence="1">Uncharacterized protein</fullName>
    </submittedName>
</protein>
<dbReference type="SUPFAM" id="SSF53474">
    <property type="entry name" value="alpha/beta-Hydrolases"/>
    <property type="match status" value="1"/>
</dbReference>
<dbReference type="Pfam" id="PF05705">
    <property type="entry name" value="DUF829"/>
    <property type="match status" value="1"/>
</dbReference>